<reference evidence="2 3" key="1">
    <citation type="submission" date="2017-05" db="EMBL/GenBank/DDBJ databases">
        <title>The Genome Sequence of Tsuchiyaea wingfieldii DSM 27421.</title>
        <authorList>
            <person name="Cuomo C."/>
            <person name="Passer A."/>
            <person name="Billmyre B."/>
            <person name="Heitman J."/>
        </authorList>
    </citation>
    <scope>NUCLEOTIDE SEQUENCE [LARGE SCALE GENOMIC DNA]</scope>
    <source>
        <strain evidence="2 3">DSM 27421</strain>
    </source>
</reference>
<feature type="compositionally biased region" description="Pro residues" evidence="1">
    <location>
        <begin position="1"/>
        <end position="28"/>
    </location>
</feature>
<dbReference type="AlphaFoldDB" id="A0A5D3AP92"/>
<evidence type="ECO:0000256" key="1">
    <source>
        <dbReference type="SAM" id="MobiDB-lite"/>
    </source>
</evidence>
<feature type="region of interest" description="Disordered" evidence="1">
    <location>
        <begin position="1"/>
        <end position="71"/>
    </location>
</feature>
<comment type="caution">
    <text evidence="2">The sequence shown here is derived from an EMBL/GenBank/DDBJ whole genome shotgun (WGS) entry which is preliminary data.</text>
</comment>
<dbReference type="EMBL" id="NIDF01000231">
    <property type="protein sequence ID" value="TYJ51486.1"/>
    <property type="molecule type" value="Genomic_DNA"/>
</dbReference>
<organism evidence="2 3">
    <name type="scientific">Cryptococcus floricola</name>
    <dbReference type="NCBI Taxonomy" id="2591691"/>
    <lineage>
        <taxon>Eukaryota</taxon>
        <taxon>Fungi</taxon>
        <taxon>Dikarya</taxon>
        <taxon>Basidiomycota</taxon>
        <taxon>Agaricomycotina</taxon>
        <taxon>Tremellomycetes</taxon>
        <taxon>Tremellales</taxon>
        <taxon>Cryptococcaceae</taxon>
        <taxon>Cryptococcus</taxon>
    </lineage>
</organism>
<gene>
    <name evidence="2" type="ORF">B9479_007949</name>
</gene>
<protein>
    <submittedName>
        <fullName evidence="2">Uncharacterized protein</fullName>
    </submittedName>
</protein>
<sequence length="71" mass="7176">NAPPSALPPHLPSPYSPSATAPPTPPSTLKPSSHLPHSSSAVDPPHPVLAQQAKDGTLAGRNSQPTAEMGQ</sequence>
<accession>A0A5D3AP92</accession>
<evidence type="ECO:0000313" key="2">
    <source>
        <dbReference type="EMBL" id="TYJ51486.1"/>
    </source>
</evidence>
<name>A0A5D3AP92_9TREE</name>
<keyword evidence="3" id="KW-1185">Reference proteome</keyword>
<proteinExistence type="predicted"/>
<evidence type="ECO:0000313" key="3">
    <source>
        <dbReference type="Proteomes" id="UP000322245"/>
    </source>
</evidence>
<feature type="non-terminal residue" evidence="2">
    <location>
        <position position="1"/>
    </location>
</feature>
<dbReference type="Proteomes" id="UP000322245">
    <property type="component" value="Unassembled WGS sequence"/>
</dbReference>
<feature type="compositionally biased region" description="Low complexity" evidence="1">
    <location>
        <begin position="29"/>
        <end position="41"/>
    </location>
</feature>
<feature type="compositionally biased region" description="Polar residues" evidence="1">
    <location>
        <begin position="60"/>
        <end position="71"/>
    </location>
</feature>